<evidence type="ECO:0000256" key="5">
    <source>
        <dbReference type="ARBA" id="ARBA00023125"/>
    </source>
</evidence>
<proteinExistence type="predicted"/>
<dbReference type="Pfam" id="PF02701">
    <property type="entry name" value="Zn_ribbon_Dof"/>
    <property type="match status" value="1"/>
</dbReference>
<comment type="caution">
    <text evidence="11">The sequence shown here is derived from an EMBL/GenBank/DDBJ whole genome shotgun (WGS) entry which is preliminary data.</text>
</comment>
<evidence type="ECO:0000256" key="8">
    <source>
        <dbReference type="PROSITE-ProRule" id="PRU00071"/>
    </source>
</evidence>
<dbReference type="GO" id="GO:0003677">
    <property type="term" value="F:DNA binding"/>
    <property type="evidence" value="ECO:0007669"/>
    <property type="project" value="UniProtKB-UniRule"/>
</dbReference>
<dbReference type="InterPro" id="IPR003851">
    <property type="entry name" value="Znf_Dof"/>
</dbReference>
<evidence type="ECO:0000256" key="2">
    <source>
        <dbReference type="ARBA" id="ARBA00022771"/>
    </source>
</evidence>
<evidence type="ECO:0000256" key="1">
    <source>
        <dbReference type="ARBA" id="ARBA00022723"/>
    </source>
</evidence>
<keyword evidence="7 8" id="KW-0539">Nucleus</keyword>
<dbReference type="Proteomes" id="UP001237642">
    <property type="component" value="Unassembled WGS sequence"/>
</dbReference>
<evidence type="ECO:0000256" key="7">
    <source>
        <dbReference type="ARBA" id="ARBA00023242"/>
    </source>
</evidence>
<name>A0AAD8H572_9APIA</name>
<evidence type="ECO:0000256" key="3">
    <source>
        <dbReference type="ARBA" id="ARBA00022833"/>
    </source>
</evidence>
<dbReference type="GO" id="GO:0005634">
    <property type="term" value="C:nucleus"/>
    <property type="evidence" value="ECO:0007669"/>
    <property type="project" value="UniProtKB-SubCell"/>
</dbReference>
<evidence type="ECO:0000256" key="6">
    <source>
        <dbReference type="ARBA" id="ARBA00023163"/>
    </source>
</evidence>
<protein>
    <recommendedName>
        <fullName evidence="9">Dof zinc finger protein</fullName>
    </recommendedName>
</protein>
<dbReference type="GO" id="GO:0003700">
    <property type="term" value="F:DNA-binding transcription factor activity"/>
    <property type="evidence" value="ECO:0007669"/>
    <property type="project" value="UniProtKB-UniRule"/>
</dbReference>
<keyword evidence="6 9" id="KW-0804">Transcription</keyword>
<gene>
    <name evidence="11" type="ORF">POM88_045816</name>
</gene>
<evidence type="ECO:0000256" key="4">
    <source>
        <dbReference type="ARBA" id="ARBA00023015"/>
    </source>
</evidence>
<organism evidence="11 12">
    <name type="scientific">Heracleum sosnowskyi</name>
    <dbReference type="NCBI Taxonomy" id="360622"/>
    <lineage>
        <taxon>Eukaryota</taxon>
        <taxon>Viridiplantae</taxon>
        <taxon>Streptophyta</taxon>
        <taxon>Embryophyta</taxon>
        <taxon>Tracheophyta</taxon>
        <taxon>Spermatophyta</taxon>
        <taxon>Magnoliopsida</taxon>
        <taxon>eudicotyledons</taxon>
        <taxon>Gunneridae</taxon>
        <taxon>Pentapetalae</taxon>
        <taxon>asterids</taxon>
        <taxon>campanulids</taxon>
        <taxon>Apiales</taxon>
        <taxon>Apiaceae</taxon>
        <taxon>Apioideae</taxon>
        <taxon>apioid superclade</taxon>
        <taxon>Tordylieae</taxon>
        <taxon>Tordyliinae</taxon>
        <taxon>Heracleum</taxon>
    </lineage>
</organism>
<keyword evidence="5 8" id="KW-0238">DNA-binding</keyword>
<reference evidence="11" key="2">
    <citation type="submission" date="2023-05" db="EMBL/GenBank/DDBJ databases">
        <authorList>
            <person name="Schelkunov M.I."/>
        </authorList>
    </citation>
    <scope>NUCLEOTIDE SEQUENCE</scope>
    <source>
        <strain evidence="11">Hsosn_3</strain>
        <tissue evidence="11">Leaf</tissue>
    </source>
</reference>
<dbReference type="PROSITE" id="PS50884">
    <property type="entry name" value="ZF_DOF_2"/>
    <property type="match status" value="1"/>
</dbReference>
<comment type="function">
    <text evidence="9">Transcription factor that binds specifically to a 5'-AA[AG]G-3' consensus core sequence.</text>
</comment>
<evidence type="ECO:0000313" key="12">
    <source>
        <dbReference type="Proteomes" id="UP001237642"/>
    </source>
</evidence>
<accession>A0AAD8H572</accession>
<dbReference type="AlphaFoldDB" id="A0AAD8H572"/>
<sequence>MFTNNDLQMLQFPPIPLVMERSWNKSSHAEIAPNCPRCASPNTKFCYYNNYSLSQPRYFCKGCRRYWTKGGSLRNVPVGGGCRKYRRSRTKSGTSQARTMCNPDGLTTGSTADAVEEPSNIDLAAVYANYLNQNSGSQNNGVADQDVSSGASCASYDFSMHNSDNLVMEFEKSLDLLDETQLHDDLYQDISTGDDNYQDFVAQTPNALELLDDNLQAEVTWMNAGTFPNFMWESSVQWQELGSIPHEDQLKNSANLINQNWSSSSTDLSGLI</sequence>
<evidence type="ECO:0000256" key="9">
    <source>
        <dbReference type="RuleBase" id="RU369094"/>
    </source>
</evidence>
<keyword evidence="4 9" id="KW-0805">Transcription regulation</keyword>
<evidence type="ECO:0000259" key="10">
    <source>
        <dbReference type="PROSITE" id="PS50884"/>
    </source>
</evidence>
<feature type="domain" description="Dof-type" evidence="10">
    <location>
        <begin position="33"/>
        <end position="87"/>
    </location>
</feature>
<keyword evidence="3 9" id="KW-0862">Zinc</keyword>
<dbReference type="PANTHER" id="PTHR31992">
    <property type="entry name" value="DOF ZINC FINGER PROTEIN DOF1.4-RELATED"/>
    <property type="match status" value="1"/>
</dbReference>
<dbReference type="InterPro" id="IPR045174">
    <property type="entry name" value="Dof"/>
</dbReference>
<reference evidence="11" key="1">
    <citation type="submission" date="2023-02" db="EMBL/GenBank/DDBJ databases">
        <title>Genome of toxic invasive species Heracleum sosnowskyi carries increased number of genes despite the absence of recent whole-genome duplications.</title>
        <authorList>
            <person name="Schelkunov M."/>
            <person name="Shtratnikova V."/>
            <person name="Makarenko M."/>
            <person name="Klepikova A."/>
            <person name="Omelchenko D."/>
            <person name="Novikova G."/>
            <person name="Obukhova E."/>
            <person name="Bogdanov V."/>
            <person name="Penin A."/>
            <person name="Logacheva M."/>
        </authorList>
    </citation>
    <scope>NUCLEOTIDE SEQUENCE</scope>
    <source>
        <strain evidence="11">Hsosn_3</strain>
        <tissue evidence="11">Leaf</tissue>
    </source>
</reference>
<dbReference type="EMBL" id="JAUIZM010000010">
    <property type="protein sequence ID" value="KAK1361342.1"/>
    <property type="molecule type" value="Genomic_DNA"/>
</dbReference>
<keyword evidence="12" id="KW-1185">Reference proteome</keyword>
<dbReference type="GO" id="GO:0008270">
    <property type="term" value="F:zinc ion binding"/>
    <property type="evidence" value="ECO:0007669"/>
    <property type="project" value="UniProtKB-KW"/>
</dbReference>
<keyword evidence="2 8" id="KW-0863">Zinc-finger</keyword>
<dbReference type="PANTHER" id="PTHR31992:SF316">
    <property type="entry name" value="DOF ZINC FINGER PROTEIN DOF1.2"/>
    <property type="match status" value="1"/>
</dbReference>
<comment type="subcellular location">
    <subcellularLocation>
        <location evidence="8 9">Nucleus</location>
    </subcellularLocation>
</comment>
<keyword evidence="1 9" id="KW-0479">Metal-binding</keyword>
<evidence type="ECO:0000313" key="11">
    <source>
        <dbReference type="EMBL" id="KAK1361342.1"/>
    </source>
</evidence>
<dbReference type="PROSITE" id="PS01361">
    <property type="entry name" value="ZF_DOF_1"/>
    <property type="match status" value="1"/>
</dbReference>